<feature type="non-terminal residue" evidence="4">
    <location>
        <position position="152"/>
    </location>
</feature>
<reference evidence="4 5" key="1">
    <citation type="journal article" date="2012" name="Proc. Natl. Acad. Sci. U.S.A.">
        <title>Comparative genomics of Ceriporiopsis subvermispora and Phanerochaete chrysosporium provide insight into selective ligninolysis.</title>
        <authorList>
            <person name="Fernandez-Fueyo E."/>
            <person name="Ruiz-Duenas F.J."/>
            <person name="Ferreira P."/>
            <person name="Floudas D."/>
            <person name="Hibbett D.S."/>
            <person name="Canessa P."/>
            <person name="Larrondo L.F."/>
            <person name="James T.Y."/>
            <person name="Seelenfreund D."/>
            <person name="Lobos S."/>
            <person name="Polanco R."/>
            <person name="Tello M."/>
            <person name="Honda Y."/>
            <person name="Watanabe T."/>
            <person name="Watanabe T."/>
            <person name="Ryu J.S."/>
            <person name="Kubicek C.P."/>
            <person name="Schmoll M."/>
            <person name="Gaskell J."/>
            <person name="Hammel K.E."/>
            <person name="St John F.J."/>
            <person name="Vanden Wymelenberg A."/>
            <person name="Sabat G."/>
            <person name="Splinter BonDurant S."/>
            <person name="Syed K."/>
            <person name="Yadav J.S."/>
            <person name="Doddapaneni H."/>
            <person name="Subramanian V."/>
            <person name="Lavin J.L."/>
            <person name="Oguiza J.A."/>
            <person name="Perez G."/>
            <person name="Pisabarro A.G."/>
            <person name="Ramirez L."/>
            <person name="Santoyo F."/>
            <person name="Master E."/>
            <person name="Coutinho P.M."/>
            <person name="Henrissat B."/>
            <person name="Lombard V."/>
            <person name="Magnuson J.K."/>
            <person name="Kuees U."/>
            <person name="Hori C."/>
            <person name="Igarashi K."/>
            <person name="Samejima M."/>
            <person name="Held B.W."/>
            <person name="Barry K.W."/>
            <person name="LaButti K.M."/>
            <person name="Lapidus A."/>
            <person name="Lindquist E.A."/>
            <person name="Lucas S.M."/>
            <person name="Riley R."/>
            <person name="Salamov A.A."/>
            <person name="Hoffmeister D."/>
            <person name="Schwenk D."/>
            <person name="Hadar Y."/>
            <person name="Yarden O."/>
            <person name="de Vries R.P."/>
            <person name="Wiebenga A."/>
            <person name="Stenlid J."/>
            <person name="Eastwood D."/>
            <person name="Grigoriev I.V."/>
            <person name="Berka R.M."/>
            <person name="Blanchette R.A."/>
            <person name="Kersten P."/>
            <person name="Martinez A.T."/>
            <person name="Vicuna R."/>
            <person name="Cullen D."/>
        </authorList>
    </citation>
    <scope>NUCLEOTIDE SEQUENCE [LARGE SCALE GENOMIC DNA]</scope>
    <source>
        <strain evidence="4 5">B</strain>
    </source>
</reference>
<name>M2QJK1_CERS8</name>
<feature type="domain" description="DUF6535" evidence="3">
    <location>
        <begin position="35"/>
        <end position="152"/>
    </location>
</feature>
<dbReference type="OrthoDB" id="3269725at2759"/>
<feature type="transmembrane region" description="Helical" evidence="2">
    <location>
        <begin position="131"/>
        <end position="149"/>
    </location>
</feature>
<keyword evidence="2" id="KW-1133">Transmembrane helix</keyword>
<feature type="transmembrane region" description="Helical" evidence="2">
    <location>
        <begin position="59"/>
        <end position="76"/>
    </location>
</feature>
<evidence type="ECO:0000313" key="5">
    <source>
        <dbReference type="Proteomes" id="UP000016930"/>
    </source>
</evidence>
<proteinExistence type="predicted"/>
<evidence type="ECO:0000313" key="4">
    <source>
        <dbReference type="EMBL" id="EMD37223.1"/>
    </source>
</evidence>
<keyword evidence="5" id="KW-1185">Reference proteome</keyword>
<feature type="region of interest" description="Disordered" evidence="1">
    <location>
        <begin position="1"/>
        <end position="28"/>
    </location>
</feature>
<feature type="compositionally biased region" description="Polar residues" evidence="1">
    <location>
        <begin position="1"/>
        <end position="12"/>
    </location>
</feature>
<keyword evidence="2" id="KW-0812">Transmembrane</keyword>
<dbReference type="Pfam" id="PF20153">
    <property type="entry name" value="DUF6535"/>
    <property type="match status" value="1"/>
</dbReference>
<dbReference type="InterPro" id="IPR045338">
    <property type="entry name" value="DUF6535"/>
</dbReference>
<dbReference type="Proteomes" id="UP000016930">
    <property type="component" value="Unassembled WGS sequence"/>
</dbReference>
<dbReference type="HOGENOM" id="CLU_018688_2_2_1"/>
<dbReference type="EMBL" id="KB445797">
    <property type="protein sequence ID" value="EMD37223.1"/>
    <property type="molecule type" value="Genomic_DNA"/>
</dbReference>
<sequence length="152" mass="16220">MSNRTSSLNDTATARGRTEPTEDSGEGTVLDPQIWRAYLEHASKADQDMFAGWQSDMDTLLIFAALFSAVLTAFVIETYPNLEPDDSQSTAQLLQAILLTLQSNASAASAVASSVGAAFEAPASAVRINAFWFASLIISVSAAFLAILAKQW</sequence>
<gene>
    <name evidence="4" type="ORF">CERSUDRAFT_155772</name>
</gene>
<evidence type="ECO:0000256" key="1">
    <source>
        <dbReference type="SAM" id="MobiDB-lite"/>
    </source>
</evidence>
<evidence type="ECO:0000259" key="3">
    <source>
        <dbReference type="Pfam" id="PF20153"/>
    </source>
</evidence>
<keyword evidence="2" id="KW-0472">Membrane</keyword>
<dbReference type="AlphaFoldDB" id="M2QJK1"/>
<organism evidence="4 5">
    <name type="scientific">Ceriporiopsis subvermispora (strain B)</name>
    <name type="common">White-rot fungus</name>
    <name type="synonym">Gelatoporia subvermispora</name>
    <dbReference type="NCBI Taxonomy" id="914234"/>
    <lineage>
        <taxon>Eukaryota</taxon>
        <taxon>Fungi</taxon>
        <taxon>Dikarya</taxon>
        <taxon>Basidiomycota</taxon>
        <taxon>Agaricomycotina</taxon>
        <taxon>Agaricomycetes</taxon>
        <taxon>Polyporales</taxon>
        <taxon>Gelatoporiaceae</taxon>
        <taxon>Gelatoporia</taxon>
    </lineage>
</organism>
<evidence type="ECO:0000256" key="2">
    <source>
        <dbReference type="SAM" id="Phobius"/>
    </source>
</evidence>
<protein>
    <recommendedName>
        <fullName evidence="3">DUF6535 domain-containing protein</fullName>
    </recommendedName>
</protein>
<accession>M2QJK1</accession>